<evidence type="ECO:0000256" key="2">
    <source>
        <dbReference type="SAM" id="SignalP"/>
    </source>
</evidence>
<feature type="chain" id="PRO_5002152144" evidence="2">
    <location>
        <begin position="21"/>
        <end position="479"/>
    </location>
</feature>
<comment type="caution">
    <text evidence="3">The sequence shown here is derived from an EMBL/GenBank/DDBJ whole genome shotgun (WGS) entry which is preliminary data.</text>
</comment>
<dbReference type="AlphaFoldDB" id="A0A0C2MJ94"/>
<protein>
    <submittedName>
        <fullName evidence="3">Uncharacterized protein</fullName>
    </submittedName>
</protein>
<organism evidence="3 4">
    <name type="scientific">Thelohanellus kitauei</name>
    <name type="common">Myxosporean</name>
    <dbReference type="NCBI Taxonomy" id="669202"/>
    <lineage>
        <taxon>Eukaryota</taxon>
        <taxon>Metazoa</taxon>
        <taxon>Cnidaria</taxon>
        <taxon>Myxozoa</taxon>
        <taxon>Myxosporea</taxon>
        <taxon>Bivalvulida</taxon>
        <taxon>Platysporina</taxon>
        <taxon>Myxobolidae</taxon>
        <taxon>Thelohanellus</taxon>
    </lineage>
</organism>
<feature type="signal peptide" evidence="2">
    <location>
        <begin position="1"/>
        <end position="20"/>
    </location>
</feature>
<keyword evidence="1" id="KW-1133">Transmembrane helix</keyword>
<accession>A0A0C2MJ94</accession>
<dbReference type="Proteomes" id="UP000031668">
    <property type="component" value="Unassembled WGS sequence"/>
</dbReference>
<gene>
    <name evidence="3" type="ORF">RF11_11370</name>
</gene>
<reference evidence="3 4" key="1">
    <citation type="journal article" date="2014" name="Genome Biol. Evol.">
        <title>The genome of the myxosporean Thelohanellus kitauei shows adaptations to nutrient acquisition within its fish host.</title>
        <authorList>
            <person name="Yang Y."/>
            <person name="Xiong J."/>
            <person name="Zhou Z."/>
            <person name="Huo F."/>
            <person name="Miao W."/>
            <person name="Ran C."/>
            <person name="Liu Y."/>
            <person name="Zhang J."/>
            <person name="Feng J."/>
            <person name="Wang M."/>
            <person name="Wang M."/>
            <person name="Wang L."/>
            <person name="Yao B."/>
        </authorList>
    </citation>
    <scope>NUCLEOTIDE SEQUENCE [LARGE SCALE GENOMIC DNA]</scope>
    <source>
        <strain evidence="3">Wuqing</strain>
    </source>
</reference>
<keyword evidence="1" id="KW-0472">Membrane</keyword>
<evidence type="ECO:0000313" key="4">
    <source>
        <dbReference type="Proteomes" id="UP000031668"/>
    </source>
</evidence>
<feature type="transmembrane region" description="Helical" evidence="1">
    <location>
        <begin position="457"/>
        <end position="478"/>
    </location>
</feature>
<dbReference type="EMBL" id="JWZT01004272">
    <property type="protein sequence ID" value="KII64420.1"/>
    <property type="molecule type" value="Genomic_DNA"/>
</dbReference>
<evidence type="ECO:0000313" key="3">
    <source>
        <dbReference type="EMBL" id="KII64420.1"/>
    </source>
</evidence>
<sequence length="479" mass="54721">MTALLFSLFILIPHPNLRTGSYVEVQYYFTTTTDGVHQDVQTIRLPNFGGNSVSRYLSHENTRTLDYKFVMIILRFADEMIKHTEPVDFESFDCHSRRFMLLRRQKGWCLDNSDVKLDCPLSYSIQPDNSLLAHFLIIVVSEKVIASNVDILITETCRTVAKLSIADSDVKTFKVHIGSYFWEIGAELNRKDDLSVDIPGVKLKITYKRIDIQEELSGTNVFKVSILILPKLHKESRLNFYHFCFNTNEQELTCDALFFTTIGIGPGDYLHHFDEFRSTSLYVFKAIIDNGDDLAEEIVQYVGETSVYPSSTVLGSESQINNNFQDISVITIDSSERYKPTSASFKFYTDDPHLSDGTDLDYTSRLKTTYAIQNYKHKIFYNSVQVNGVHTAKHFLADQNKSFYASDGQGDGNNAHSGHEILVNYDSQSCDRHQDVCQKVAEIKKEKLSKKSKKKLGWVWIVLTVTTLVYASIILSIIW</sequence>
<keyword evidence="2" id="KW-0732">Signal</keyword>
<keyword evidence="1" id="KW-0812">Transmembrane</keyword>
<proteinExistence type="predicted"/>
<evidence type="ECO:0000256" key="1">
    <source>
        <dbReference type="SAM" id="Phobius"/>
    </source>
</evidence>
<keyword evidence="4" id="KW-1185">Reference proteome</keyword>
<name>A0A0C2MJ94_THEKT</name>